<evidence type="ECO:0000256" key="1">
    <source>
        <dbReference type="SAM" id="Phobius"/>
    </source>
</evidence>
<dbReference type="AlphaFoldDB" id="A0A8K0RVT4"/>
<keyword evidence="1" id="KW-0812">Transmembrane</keyword>
<dbReference type="PANTHER" id="PTHR42069:SF1">
    <property type="entry name" value="MARVEL DOMAIN-CONTAINING PROTEIN"/>
    <property type="match status" value="1"/>
</dbReference>
<sequence length="253" mass="28568">MDYNHNTAYEPFARTAYAVEEPEDGHLELNTDEQQLIKKQNTRRRKAQAPSSYSSAFARGISLLIAITVAAVQSGALSVWFRTRNDAMTNPQGKFKPKAWPAVLDVKPTYTILCVALVTIVFQLFAILTHVGPFRGLRQARWHSIATYFSSSVLIVVWIGGLVYFKLADTMATKKSIWDIWSWSCKRKSAKNPDIPWATMCTTNTYTFYVAIAVVILEIGSLIYFIIKQRHAKAWNSKASYPYANVTKASVTR</sequence>
<protein>
    <recommendedName>
        <fullName evidence="4">MARVEL domain-containing protein</fullName>
    </recommendedName>
</protein>
<comment type="caution">
    <text evidence="2">The sequence shown here is derived from an EMBL/GenBank/DDBJ whole genome shotgun (WGS) entry which is preliminary data.</text>
</comment>
<feature type="transmembrane region" description="Helical" evidence="1">
    <location>
        <begin position="110"/>
        <end position="133"/>
    </location>
</feature>
<keyword evidence="1" id="KW-1133">Transmembrane helix</keyword>
<feature type="transmembrane region" description="Helical" evidence="1">
    <location>
        <begin position="145"/>
        <end position="165"/>
    </location>
</feature>
<evidence type="ECO:0000313" key="3">
    <source>
        <dbReference type="Proteomes" id="UP000813427"/>
    </source>
</evidence>
<feature type="transmembrane region" description="Helical" evidence="1">
    <location>
        <begin position="61"/>
        <end position="81"/>
    </location>
</feature>
<reference evidence="2" key="1">
    <citation type="journal article" date="2021" name="Nat. Commun.">
        <title>Genetic determinants of endophytism in the Arabidopsis root mycobiome.</title>
        <authorList>
            <person name="Mesny F."/>
            <person name="Miyauchi S."/>
            <person name="Thiergart T."/>
            <person name="Pickel B."/>
            <person name="Atanasova L."/>
            <person name="Karlsson M."/>
            <person name="Huettel B."/>
            <person name="Barry K.W."/>
            <person name="Haridas S."/>
            <person name="Chen C."/>
            <person name="Bauer D."/>
            <person name="Andreopoulos W."/>
            <person name="Pangilinan J."/>
            <person name="LaButti K."/>
            <person name="Riley R."/>
            <person name="Lipzen A."/>
            <person name="Clum A."/>
            <person name="Drula E."/>
            <person name="Henrissat B."/>
            <person name="Kohler A."/>
            <person name="Grigoriev I.V."/>
            <person name="Martin F.M."/>
            <person name="Hacquard S."/>
        </authorList>
    </citation>
    <scope>NUCLEOTIDE SEQUENCE</scope>
    <source>
        <strain evidence="2">MPI-SDFR-AT-0068</strain>
    </source>
</reference>
<name>A0A8K0RVT4_9HYPO</name>
<gene>
    <name evidence="2" type="ORF">BKA59DRAFT_455805</name>
</gene>
<keyword evidence="1" id="KW-0472">Membrane</keyword>
<dbReference type="EMBL" id="JAGPXF010000004">
    <property type="protein sequence ID" value="KAH7246777.1"/>
    <property type="molecule type" value="Genomic_DNA"/>
</dbReference>
<dbReference type="PANTHER" id="PTHR42069">
    <property type="entry name" value="HYPHAL ANASTAMOSIS-8 PROTEIN"/>
    <property type="match status" value="1"/>
</dbReference>
<evidence type="ECO:0000313" key="2">
    <source>
        <dbReference type="EMBL" id="KAH7246777.1"/>
    </source>
</evidence>
<evidence type="ECO:0008006" key="4">
    <source>
        <dbReference type="Google" id="ProtNLM"/>
    </source>
</evidence>
<proteinExistence type="predicted"/>
<accession>A0A8K0RVT4</accession>
<keyword evidence="3" id="KW-1185">Reference proteome</keyword>
<dbReference type="Proteomes" id="UP000813427">
    <property type="component" value="Unassembled WGS sequence"/>
</dbReference>
<dbReference type="OrthoDB" id="5400774at2759"/>
<organism evidence="2 3">
    <name type="scientific">Fusarium tricinctum</name>
    <dbReference type="NCBI Taxonomy" id="61284"/>
    <lineage>
        <taxon>Eukaryota</taxon>
        <taxon>Fungi</taxon>
        <taxon>Dikarya</taxon>
        <taxon>Ascomycota</taxon>
        <taxon>Pezizomycotina</taxon>
        <taxon>Sordariomycetes</taxon>
        <taxon>Hypocreomycetidae</taxon>
        <taxon>Hypocreales</taxon>
        <taxon>Nectriaceae</taxon>
        <taxon>Fusarium</taxon>
        <taxon>Fusarium tricinctum species complex</taxon>
    </lineage>
</organism>
<feature type="transmembrane region" description="Helical" evidence="1">
    <location>
        <begin position="206"/>
        <end position="227"/>
    </location>
</feature>